<protein>
    <submittedName>
        <fullName evidence="2">Uncharacterized protein</fullName>
    </submittedName>
</protein>
<name>A0A3S5A9D7_9PLAT</name>
<dbReference type="AlphaFoldDB" id="A0A3S5A9D7"/>
<feature type="region of interest" description="Disordered" evidence="1">
    <location>
        <begin position="272"/>
        <end position="306"/>
    </location>
</feature>
<dbReference type="Proteomes" id="UP000784294">
    <property type="component" value="Unassembled WGS sequence"/>
</dbReference>
<evidence type="ECO:0000256" key="1">
    <source>
        <dbReference type="SAM" id="MobiDB-lite"/>
    </source>
</evidence>
<organism evidence="2 3">
    <name type="scientific">Protopolystoma xenopodis</name>
    <dbReference type="NCBI Taxonomy" id="117903"/>
    <lineage>
        <taxon>Eukaryota</taxon>
        <taxon>Metazoa</taxon>
        <taxon>Spiralia</taxon>
        <taxon>Lophotrochozoa</taxon>
        <taxon>Platyhelminthes</taxon>
        <taxon>Monogenea</taxon>
        <taxon>Polyopisthocotylea</taxon>
        <taxon>Polystomatidea</taxon>
        <taxon>Polystomatidae</taxon>
        <taxon>Protopolystoma</taxon>
    </lineage>
</organism>
<gene>
    <name evidence="2" type="ORF">PXEA_LOCUS3986</name>
</gene>
<comment type="caution">
    <text evidence="2">The sequence shown here is derived from an EMBL/GenBank/DDBJ whole genome shotgun (WGS) entry which is preliminary data.</text>
</comment>
<accession>A0A3S5A9D7</accession>
<evidence type="ECO:0000313" key="3">
    <source>
        <dbReference type="Proteomes" id="UP000784294"/>
    </source>
</evidence>
<keyword evidence="3" id="KW-1185">Reference proteome</keyword>
<reference evidence="2" key="1">
    <citation type="submission" date="2018-11" db="EMBL/GenBank/DDBJ databases">
        <authorList>
            <consortium name="Pathogen Informatics"/>
        </authorList>
    </citation>
    <scope>NUCLEOTIDE SEQUENCE</scope>
</reference>
<proteinExistence type="predicted"/>
<dbReference type="EMBL" id="CAAALY010009316">
    <property type="protein sequence ID" value="VEL10546.1"/>
    <property type="molecule type" value="Genomic_DNA"/>
</dbReference>
<evidence type="ECO:0000313" key="2">
    <source>
        <dbReference type="EMBL" id="VEL10546.1"/>
    </source>
</evidence>
<sequence>MENSSQNPITPYSAKKYLPQIHPVLQENDSQIHHQHKGNHKQAMSIPFDKKTAAATTLSTFPSKYGVSFMIKSPLLIWRRSRRKTLSSTHQGPNVSCHGRETVRVTRNLFICPGRLREAEQRADLDHKFVKASASLLPEQTSSDSPKIPAWQSKSDYSGLNGSQSDYDFNKKYIFPEGESENQHPLSCDYDRRSHIRHYCSQPSQPRAVNALGLINASDSSTGWLPWGKRSQKRKSTDKDIIDSRRNISLICHAPIQETDIDAVCESSGPARAFQLSKNKDSLEMTDPDESEERGSSGAEPQETGV</sequence>